<dbReference type="InterPro" id="IPR051016">
    <property type="entry name" value="Diverse_Substrate_AcTransf"/>
</dbReference>
<gene>
    <name evidence="5" type="ORF">DBT44_0003745</name>
    <name evidence="4" type="ORF">ODY61_03505</name>
</gene>
<evidence type="ECO:0000313" key="7">
    <source>
        <dbReference type="Proteomes" id="UP001069047"/>
    </source>
</evidence>
<dbReference type="Proteomes" id="UP001069047">
    <property type="component" value="Unassembled WGS sequence"/>
</dbReference>
<evidence type="ECO:0000313" key="6">
    <source>
        <dbReference type="Proteomes" id="UP000250354"/>
    </source>
</evidence>
<dbReference type="PANTHER" id="PTHR10545">
    <property type="entry name" value="DIAMINE N-ACETYLTRANSFERASE"/>
    <property type="match status" value="1"/>
</dbReference>
<name>A0A1E9PHV5_9LACT</name>
<dbReference type="InterPro" id="IPR000182">
    <property type="entry name" value="GNAT_dom"/>
</dbReference>
<dbReference type="PANTHER" id="PTHR10545:SF29">
    <property type="entry name" value="GH14572P-RELATED"/>
    <property type="match status" value="1"/>
</dbReference>
<reference evidence="4" key="2">
    <citation type="submission" date="2022-09" db="EMBL/GenBank/DDBJ databases">
        <title>Aerococcus urinae taxonomy study.</title>
        <authorList>
            <person name="Christensen J."/>
            <person name="Senneby E."/>
        </authorList>
    </citation>
    <scope>NUCLEOTIDE SEQUENCE</scope>
    <source>
        <strain evidence="4">LUND-41-B12</strain>
    </source>
</reference>
<dbReference type="EMBL" id="CP145132">
    <property type="protein sequence ID" value="WWC55432.1"/>
    <property type="molecule type" value="Genomic_DNA"/>
</dbReference>
<keyword evidence="1" id="KW-0808">Transferase</keyword>
<sequence>MIAIRKMEEKDIMQVWELMKDLATYEGYIDTFAITPKLLKQEILEKKLANCLLADSDGEVVGILVYFYQFYTAQHKPYMHMKELIVKEGFQGQRIGTQLFEKAKEIAKVNNCWSIKWTVADWNEKAKVFYKRQGAEEDRTWINYTYQIDNSSE</sequence>
<dbReference type="EMBL" id="JAOTMY010000001">
    <property type="protein sequence ID" value="MCY3087185.1"/>
    <property type="molecule type" value="Genomic_DNA"/>
</dbReference>
<evidence type="ECO:0000313" key="4">
    <source>
        <dbReference type="EMBL" id="MCY3087185.1"/>
    </source>
</evidence>
<organism evidence="4 7">
    <name type="scientific">Aerococcus mictus</name>
    <dbReference type="NCBI Taxonomy" id="2976810"/>
    <lineage>
        <taxon>Bacteria</taxon>
        <taxon>Bacillati</taxon>
        <taxon>Bacillota</taxon>
        <taxon>Bacilli</taxon>
        <taxon>Lactobacillales</taxon>
        <taxon>Aerococcaceae</taxon>
        <taxon>Aerococcus</taxon>
    </lineage>
</organism>
<dbReference type="AlphaFoldDB" id="A0A1E9PHV5"/>
<reference evidence="5" key="3">
    <citation type="submission" date="2024-02" db="EMBL/GenBank/DDBJ databases">
        <authorList>
            <person name="Choi B."/>
        </authorList>
    </citation>
    <scope>NUCLEOTIDE SEQUENCE</scope>
    <source>
        <strain evidence="5">UMB1016</strain>
    </source>
</reference>
<evidence type="ECO:0000313" key="5">
    <source>
        <dbReference type="EMBL" id="WWC55432.1"/>
    </source>
</evidence>
<keyword evidence="6" id="KW-1185">Reference proteome</keyword>
<dbReference type="CDD" id="cd04301">
    <property type="entry name" value="NAT_SF"/>
    <property type="match status" value="1"/>
</dbReference>
<dbReference type="GO" id="GO:0008080">
    <property type="term" value="F:N-acetyltransferase activity"/>
    <property type="evidence" value="ECO:0007669"/>
    <property type="project" value="UniProtKB-ARBA"/>
</dbReference>
<dbReference type="PROSITE" id="PS51186">
    <property type="entry name" value="GNAT"/>
    <property type="match status" value="1"/>
</dbReference>
<dbReference type="Pfam" id="PF00583">
    <property type="entry name" value="Acetyltransf_1"/>
    <property type="match status" value="1"/>
</dbReference>
<keyword evidence="2" id="KW-0012">Acyltransferase</keyword>
<dbReference type="Proteomes" id="UP000250354">
    <property type="component" value="Chromosome"/>
</dbReference>
<protein>
    <submittedName>
        <fullName evidence="4">GNAT family N-acetyltransferase</fullName>
    </submittedName>
</protein>
<dbReference type="RefSeq" id="WP_070559107.1">
    <property type="nucleotide sequence ID" value="NZ_CAJHLG010000007.1"/>
</dbReference>
<dbReference type="Gene3D" id="3.40.630.30">
    <property type="match status" value="1"/>
</dbReference>
<proteinExistence type="predicted"/>
<reference evidence="5 6" key="1">
    <citation type="journal article" date="2020" name="J. Bacteriol.">
        <title>Aerococcus urinae Isolated from Women with Lower Urinary Tract Symptoms: In Vitro Aggregation and Genome Analysis.</title>
        <authorList>
            <person name="Hilt E.E."/>
            <person name="Putonti C."/>
            <person name="Thomas-White K."/>
            <person name="Lewis A.L."/>
            <person name="Visick K.L."/>
            <person name="Gilbert N.M."/>
            <person name="Wolfe A.J."/>
        </authorList>
    </citation>
    <scope>NUCLEOTIDE SEQUENCE [LARGE SCALE GENOMIC DNA]</scope>
    <source>
        <strain evidence="5 6">UMB1016</strain>
    </source>
</reference>
<dbReference type="InterPro" id="IPR016181">
    <property type="entry name" value="Acyl_CoA_acyltransferase"/>
</dbReference>
<feature type="domain" description="N-acetyltransferase" evidence="3">
    <location>
        <begin position="2"/>
        <end position="151"/>
    </location>
</feature>
<accession>A0A1E9PHV5</accession>
<accession>A0A9Q4DDU3</accession>
<evidence type="ECO:0000256" key="1">
    <source>
        <dbReference type="ARBA" id="ARBA00022679"/>
    </source>
</evidence>
<dbReference type="SUPFAM" id="SSF55729">
    <property type="entry name" value="Acyl-CoA N-acyltransferases (Nat)"/>
    <property type="match status" value="1"/>
</dbReference>
<evidence type="ECO:0000256" key="2">
    <source>
        <dbReference type="ARBA" id="ARBA00023315"/>
    </source>
</evidence>
<evidence type="ECO:0000259" key="3">
    <source>
        <dbReference type="PROSITE" id="PS51186"/>
    </source>
</evidence>